<dbReference type="OrthoDB" id="9760034at2"/>
<evidence type="ECO:0000256" key="14">
    <source>
        <dbReference type="ARBA" id="ARBA00023235"/>
    </source>
</evidence>
<dbReference type="InterPro" id="IPR036388">
    <property type="entry name" value="WH-like_DNA-bd_sf"/>
</dbReference>
<dbReference type="EMBL" id="QGLT01000001">
    <property type="protein sequence ID" value="PXZ01588.1"/>
    <property type="molecule type" value="Genomic_DNA"/>
</dbReference>
<evidence type="ECO:0000259" key="19">
    <source>
        <dbReference type="PROSITE" id="PS51192"/>
    </source>
</evidence>
<evidence type="ECO:0000313" key="21">
    <source>
        <dbReference type="EMBL" id="PXZ01588.1"/>
    </source>
</evidence>
<dbReference type="SMART" id="SM00490">
    <property type="entry name" value="HELICc"/>
    <property type="match status" value="1"/>
</dbReference>
<gene>
    <name evidence="21" type="primary">recQ</name>
    <name evidence="21" type="ORF">DK869_00825</name>
</gene>
<keyword evidence="11" id="KW-0238">DNA-binding</keyword>
<sequence length="610" mass="69800">MFDKVRLHDERDPQKILETVFGYQCFRGLQKQAIDLVMQNQDVLLLMPTGGGKSICYQIPALCRPGMGLVISPLIALMDDQVAALRQLGVSAGALHSELENEEAYNIRHDIASKKLKLLYVSPERLLQNDTLKLLEKIQISMIAIDEAHCISVWGHDFRPEYRLLCDLPRIFPSVPRIALTATADPVTQKDIIQALDMPEAKILRSSFHRSNLFIRVIQKNTESKQLRELLKKYRDAACIVYCGSRNKSERTAHNLVRYGFNAVAYHAGLSALEKRGILLRFRSGEPLIIVATVAFGMGVDRPDVRLVVHLDMPRGPEDYYQQIGRAGRDGDLAETVLFYNGADVAKARYFLEHSTITDEQKKIACSRLDMMVALSETAECRTKLLLHCFGENLDKSCNHCDNCKNPVRLLNGTIAAQKVISAVYRTGQRFGAMHIINVLRGKYNIQVENFQHNRLSLFGIGKDKSHNFWRSVIHQLMARDVLRQGEEFSNLFLNQEKARPLLRGKKSLFLREDIEKSEIYKCQNTDDTLLITQNRHKLFDELKKWRSDEARKQQVPPYIIFHDSVLREVALCNPQTLKDFKDIKGVGNMKLEHYGLKLLEIIKQFQNNR</sequence>
<dbReference type="InterPro" id="IPR044876">
    <property type="entry name" value="HRDC_dom_sf"/>
</dbReference>
<comment type="caution">
    <text evidence="21">The sequence shown here is derived from an EMBL/GenBank/DDBJ whole genome shotgun (WGS) entry which is preliminary data.</text>
</comment>
<comment type="catalytic activity">
    <reaction evidence="15">
        <text>Couples ATP hydrolysis with the unwinding of duplex DNA by translocating in the 3'-5' direction.</text>
        <dbReference type="EC" id="5.6.2.4"/>
    </reaction>
</comment>
<evidence type="ECO:0000256" key="13">
    <source>
        <dbReference type="ARBA" id="ARBA00023204"/>
    </source>
</evidence>
<evidence type="ECO:0000256" key="2">
    <source>
        <dbReference type="ARBA" id="ARBA00001947"/>
    </source>
</evidence>
<evidence type="ECO:0000256" key="12">
    <source>
        <dbReference type="ARBA" id="ARBA00023172"/>
    </source>
</evidence>
<dbReference type="FunFam" id="3.40.50.300:FF:000296">
    <property type="entry name" value="ATP-dependent DNA helicase RecQ"/>
    <property type="match status" value="1"/>
</dbReference>
<evidence type="ECO:0000256" key="1">
    <source>
        <dbReference type="ARBA" id="ARBA00001946"/>
    </source>
</evidence>
<dbReference type="SMART" id="SM00341">
    <property type="entry name" value="HRDC"/>
    <property type="match status" value="1"/>
</dbReference>
<feature type="domain" description="HRDC" evidence="18">
    <location>
        <begin position="533"/>
        <end position="610"/>
    </location>
</feature>
<comment type="cofactor">
    <cofactor evidence="2">
        <name>Zn(2+)</name>
        <dbReference type="ChEBI" id="CHEBI:29105"/>
    </cofactor>
</comment>
<dbReference type="InterPro" id="IPR001650">
    <property type="entry name" value="Helicase_C-like"/>
</dbReference>
<evidence type="ECO:0000256" key="16">
    <source>
        <dbReference type="NCBIfam" id="TIGR01389"/>
    </source>
</evidence>
<keyword evidence="10" id="KW-0067">ATP-binding</keyword>
<keyword evidence="14" id="KW-0413">Isomerase</keyword>
<feature type="domain" description="Helicase C-terminal" evidence="20">
    <location>
        <begin position="226"/>
        <end position="372"/>
    </location>
</feature>
<keyword evidence="5" id="KW-0547">Nucleotide-binding</keyword>
<evidence type="ECO:0000259" key="18">
    <source>
        <dbReference type="PROSITE" id="PS50967"/>
    </source>
</evidence>
<dbReference type="GO" id="GO:0030894">
    <property type="term" value="C:replisome"/>
    <property type="evidence" value="ECO:0007669"/>
    <property type="project" value="TreeGrafter"/>
</dbReference>
<evidence type="ECO:0000256" key="4">
    <source>
        <dbReference type="ARBA" id="ARBA00022723"/>
    </source>
</evidence>
<dbReference type="SMART" id="SM00487">
    <property type="entry name" value="DEXDc"/>
    <property type="match status" value="1"/>
</dbReference>
<evidence type="ECO:0000256" key="15">
    <source>
        <dbReference type="ARBA" id="ARBA00034617"/>
    </source>
</evidence>
<dbReference type="GO" id="GO:0006281">
    <property type="term" value="P:DNA repair"/>
    <property type="evidence" value="ECO:0007669"/>
    <property type="project" value="UniProtKB-KW"/>
</dbReference>
<dbReference type="Pfam" id="PF16124">
    <property type="entry name" value="RecQ_Zn_bind"/>
    <property type="match status" value="1"/>
</dbReference>
<dbReference type="GO" id="GO:0006310">
    <property type="term" value="P:DNA recombination"/>
    <property type="evidence" value="ECO:0007669"/>
    <property type="project" value="UniProtKB-UniRule"/>
</dbReference>
<dbReference type="InterPro" id="IPR032284">
    <property type="entry name" value="RecQ_Zn-bd"/>
</dbReference>
<dbReference type="Pfam" id="PF09382">
    <property type="entry name" value="RQC"/>
    <property type="match status" value="1"/>
</dbReference>
<dbReference type="Pfam" id="PF00271">
    <property type="entry name" value="Helicase_C"/>
    <property type="match status" value="1"/>
</dbReference>
<organism evidence="21 22">
    <name type="scientific">Commensalibacter melissae</name>
    <dbReference type="NCBI Taxonomy" id="2070537"/>
    <lineage>
        <taxon>Bacteria</taxon>
        <taxon>Pseudomonadati</taxon>
        <taxon>Pseudomonadota</taxon>
        <taxon>Alphaproteobacteria</taxon>
        <taxon>Acetobacterales</taxon>
        <taxon>Acetobacteraceae</taxon>
    </lineage>
</organism>
<dbReference type="SUPFAM" id="SSF52540">
    <property type="entry name" value="P-loop containing nucleoside triphosphate hydrolases"/>
    <property type="match status" value="1"/>
</dbReference>
<dbReference type="GO" id="GO:0043590">
    <property type="term" value="C:bacterial nucleoid"/>
    <property type="evidence" value="ECO:0007669"/>
    <property type="project" value="TreeGrafter"/>
</dbReference>
<dbReference type="EC" id="5.6.2.4" evidence="16"/>
<dbReference type="Pfam" id="PF00570">
    <property type="entry name" value="HRDC"/>
    <property type="match status" value="1"/>
</dbReference>
<dbReference type="InterPro" id="IPR027417">
    <property type="entry name" value="P-loop_NTPase"/>
</dbReference>
<comment type="similarity">
    <text evidence="3">Belongs to the helicase family. RecQ subfamily.</text>
</comment>
<accession>A0A318NDG0</accession>
<dbReference type="PROSITE" id="PS50206">
    <property type="entry name" value="RHODANESE_3"/>
    <property type="match status" value="1"/>
</dbReference>
<reference evidence="21 22" key="1">
    <citation type="submission" date="2018-05" db="EMBL/GenBank/DDBJ databases">
        <title>Reference genomes for bee gut microbiota database.</title>
        <authorList>
            <person name="Ellegaard K.M."/>
        </authorList>
    </citation>
    <scope>NUCLEOTIDE SEQUENCE [LARGE SCALE GENOMIC DNA]</scope>
    <source>
        <strain evidence="21 22">ESL0284</strain>
    </source>
</reference>
<dbReference type="InterPro" id="IPR018982">
    <property type="entry name" value="RQC_domain"/>
</dbReference>
<dbReference type="InterPro" id="IPR010997">
    <property type="entry name" value="HRDC-like_sf"/>
</dbReference>
<evidence type="ECO:0000313" key="22">
    <source>
        <dbReference type="Proteomes" id="UP000247565"/>
    </source>
</evidence>
<keyword evidence="12" id="KW-0233">DNA recombination</keyword>
<dbReference type="NCBIfam" id="TIGR00614">
    <property type="entry name" value="recQ_fam"/>
    <property type="match status" value="1"/>
</dbReference>
<dbReference type="SUPFAM" id="SSF46785">
    <property type="entry name" value="Winged helix' DNA-binding domain"/>
    <property type="match status" value="1"/>
</dbReference>
<keyword evidence="9" id="KW-0862">Zinc</keyword>
<keyword evidence="8 21" id="KW-0347">Helicase</keyword>
<evidence type="ECO:0000259" key="20">
    <source>
        <dbReference type="PROSITE" id="PS51194"/>
    </source>
</evidence>
<feature type="domain" description="Rhodanese" evidence="17">
    <location>
        <begin position="240"/>
        <end position="275"/>
    </location>
</feature>
<comment type="cofactor">
    <cofactor evidence="1">
        <name>Mg(2+)</name>
        <dbReference type="ChEBI" id="CHEBI:18420"/>
    </cofactor>
</comment>
<dbReference type="Pfam" id="PF00270">
    <property type="entry name" value="DEAD"/>
    <property type="match status" value="1"/>
</dbReference>
<keyword evidence="22" id="KW-1185">Reference proteome</keyword>
<dbReference type="Gene3D" id="1.10.10.10">
    <property type="entry name" value="Winged helix-like DNA-binding domain superfamily/Winged helix DNA-binding domain"/>
    <property type="match status" value="1"/>
</dbReference>
<dbReference type="GO" id="GO:0009432">
    <property type="term" value="P:SOS response"/>
    <property type="evidence" value="ECO:0007669"/>
    <property type="project" value="UniProtKB-UniRule"/>
</dbReference>
<evidence type="ECO:0000256" key="6">
    <source>
        <dbReference type="ARBA" id="ARBA00022763"/>
    </source>
</evidence>
<dbReference type="GO" id="GO:0046872">
    <property type="term" value="F:metal ion binding"/>
    <property type="evidence" value="ECO:0007669"/>
    <property type="project" value="UniProtKB-KW"/>
</dbReference>
<evidence type="ECO:0000256" key="9">
    <source>
        <dbReference type="ARBA" id="ARBA00022833"/>
    </source>
</evidence>
<dbReference type="SMART" id="SM00956">
    <property type="entry name" value="RQC"/>
    <property type="match status" value="1"/>
</dbReference>
<evidence type="ECO:0000256" key="11">
    <source>
        <dbReference type="ARBA" id="ARBA00023125"/>
    </source>
</evidence>
<dbReference type="Proteomes" id="UP000247565">
    <property type="component" value="Unassembled WGS sequence"/>
</dbReference>
<dbReference type="InterPro" id="IPR011545">
    <property type="entry name" value="DEAD/DEAH_box_helicase_dom"/>
</dbReference>
<dbReference type="Gene3D" id="3.40.50.300">
    <property type="entry name" value="P-loop containing nucleotide triphosphate hydrolases"/>
    <property type="match status" value="2"/>
</dbReference>
<dbReference type="GO" id="GO:0006260">
    <property type="term" value="P:DNA replication"/>
    <property type="evidence" value="ECO:0007669"/>
    <property type="project" value="InterPro"/>
</dbReference>
<dbReference type="InterPro" id="IPR004589">
    <property type="entry name" value="DNA_helicase_ATP-dep_RecQ"/>
</dbReference>
<keyword evidence="7" id="KW-0378">Hydrolase</keyword>
<dbReference type="InterPro" id="IPR002121">
    <property type="entry name" value="HRDC_dom"/>
</dbReference>
<name>A0A318NDG0_9PROT</name>
<dbReference type="InterPro" id="IPR001763">
    <property type="entry name" value="Rhodanese-like_dom"/>
</dbReference>
<dbReference type="InterPro" id="IPR014001">
    <property type="entry name" value="Helicase_ATP-bd"/>
</dbReference>
<dbReference type="RefSeq" id="WP_110438107.1">
    <property type="nucleotide sequence ID" value="NZ_QGLT01000001.1"/>
</dbReference>
<evidence type="ECO:0000256" key="5">
    <source>
        <dbReference type="ARBA" id="ARBA00022741"/>
    </source>
</evidence>
<dbReference type="PROSITE" id="PS50967">
    <property type="entry name" value="HRDC"/>
    <property type="match status" value="1"/>
</dbReference>
<dbReference type="NCBIfam" id="TIGR01389">
    <property type="entry name" value="recQ"/>
    <property type="match status" value="1"/>
</dbReference>
<evidence type="ECO:0000256" key="10">
    <source>
        <dbReference type="ARBA" id="ARBA00022840"/>
    </source>
</evidence>
<feature type="domain" description="Helicase ATP-binding" evidence="19">
    <location>
        <begin position="34"/>
        <end position="202"/>
    </location>
</feature>
<dbReference type="GO" id="GO:0005524">
    <property type="term" value="F:ATP binding"/>
    <property type="evidence" value="ECO:0007669"/>
    <property type="project" value="UniProtKB-KW"/>
</dbReference>
<keyword evidence="6" id="KW-0227">DNA damage</keyword>
<dbReference type="PANTHER" id="PTHR13710:SF105">
    <property type="entry name" value="ATP-DEPENDENT DNA HELICASE Q1"/>
    <property type="match status" value="1"/>
</dbReference>
<dbReference type="GO" id="GO:0005737">
    <property type="term" value="C:cytoplasm"/>
    <property type="evidence" value="ECO:0007669"/>
    <property type="project" value="TreeGrafter"/>
</dbReference>
<dbReference type="GO" id="GO:0003677">
    <property type="term" value="F:DNA binding"/>
    <property type="evidence" value="ECO:0007669"/>
    <property type="project" value="UniProtKB-KW"/>
</dbReference>
<dbReference type="CDD" id="cd17920">
    <property type="entry name" value="DEXHc_RecQ"/>
    <property type="match status" value="1"/>
</dbReference>
<evidence type="ECO:0000256" key="7">
    <source>
        <dbReference type="ARBA" id="ARBA00022801"/>
    </source>
</evidence>
<protein>
    <recommendedName>
        <fullName evidence="16">DNA helicase RecQ</fullName>
        <ecNumber evidence="16">5.6.2.4</ecNumber>
    </recommendedName>
</protein>
<keyword evidence="13" id="KW-0234">DNA repair</keyword>
<dbReference type="InterPro" id="IPR006293">
    <property type="entry name" value="DNA_helicase_ATP-dep_RecQ_bac"/>
</dbReference>
<proteinExistence type="inferred from homology"/>
<dbReference type="GO" id="GO:0009378">
    <property type="term" value="F:four-way junction helicase activity"/>
    <property type="evidence" value="ECO:0007669"/>
    <property type="project" value="TreeGrafter"/>
</dbReference>
<evidence type="ECO:0000256" key="3">
    <source>
        <dbReference type="ARBA" id="ARBA00005446"/>
    </source>
</evidence>
<dbReference type="GO" id="GO:0043138">
    <property type="term" value="F:3'-5' DNA helicase activity"/>
    <property type="evidence" value="ECO:0007669"/>
    <property type="project" value="UniProtKB-EC"/>
</dbReference>
<dbReference type="SUPFAM" id="SSF47819">
    <property type="entry name" value="HRDC-like"/>
    <property type="match status" value="1"/>
</dbReference>
<dbReference type="GO" id="GO:0016787">
    <property type="term" value="F:hydrolase activity"/>
    <property type="evidence" value="ECO:0007669"/>
    <property type="project" value="UniProtKB-KW"/>
</dbReference>
<keyword evidence="4" id="KW-0479">Metal-binding</keyword>
<evidence type="ECO:0000259" key="17">
    <source>
        <dbReference type="PROSITE" id="PS50206"/>
    </source>
</evidence>
<dbReference type="AlphaFoldDB" id="A0A318NDG0"/>
<dbReference type="InterPro" id="IPR036390">
    <property type="entry name" value="WH_DNA-bd_sf"/>
</dbReference>
<evidence type="ECO:0000256" key="8">
    <source>
        <dbReference type="ARBA" id="ARBA00022806"/>
    </source>
</evidence>
<dbReference type="Gene3D" id="1.10.150.80">
    <property type="entry name" value="HRDC domain"/>
    <property type="match status" value="1"/>
</dbReference>
<dbReference type="PANTHER" id="PTHR13710">
    <property type="entry name" value="DNA HELICASE RECQ FAMILY MEMBER"/>
    <property type="match status" value="1"/>
</dbReference>
<dbReference type="PROSITE" id="PS51194">
    <property type="entry name" value="HELICASE_CTER"/>
    <property type="match status" value="1"/>
</dbReference>
<dbReference type="PROSITE" id="PS51192">
    <property type="entry name" value="HELICASE_ATP_BIND_1"/>
    <property type="match status" value="1"/>
</dbReference>